<keyword evidence="8" id="KW-1185">Reference proteome</keyword>
<feature type="compositionally biased region" description="Basic residues" evidence="5">
    <location>
        <begin position="1128"/>
        <end position="1145"/>
    </location>
</feature>
<dbReference type="GO" id="GO:0008270">
    <property type="term" value="F:zinc ion binding"/>
    <property type="evidence" value="ECO:0007669"/>
    <property type="project" value="UniProtKB-KW"/>
</dbReference>
<evidence type="ECO:0000256" key="2">
    <source>
        <dbReference type="ARBA" id="ARBA00022771"/>
    </source>
</evidence>
<feature type="region of interest" description="Disordered" evidence="5">
    <location>
        <begin position="446"/>
        <end position="480"/>
    </location>
</feature>
<feature type="compositionally biased region" description="Basic and acidic residues" evidence="5">
    <location>
        <begin position="718"/>
        <end position="757"/>
    </location>
</feature>
<feature type="compositionally biased region" description="Basic residues" evidence="5">
    <location>
        <begin position="1070"/>
        <end position="1080"/>
    </location>
</feature>
<feature type="region of interest" description="Disordered" evidence="5">
    <location>
        <begin position="718"/>
        <end position="810"/>
    </location>
</feature>
<feature type="compositionally biased region" description="Low complexity" evidence="5">
    <location>
        <begin position="1099"/>
        <end position="1122"/>
    </location>
</feature>
<feature type="compositionally biased region" description="Polar residues" evidence="5">
    <location>
        <begin position="1628"/>
        <end position="1657"/>
    </location>
</feature>
<dbReference type="EMBL" id="JABXBU010000015">
    <property type="protein sequence ID" value="KAF8788314.1"/>
    <property type="molecule type" value="Genomic_DNA"/>
</dbReference>
<feature type="compositionally biased region" description="Polar residues" evidence="5">
    <location>
        <begin position="342"/>
        <end position="355"/>
    </location>
</feature>
<keyword evidence="3" id="KW-0862">Zinc</keyword>
<dbReference type="SMART" id="SM00443">
    <property type="entry name" value="G_patch"/>
    <property type="match status" value="1"/>
</dbReference>
<feature type="compositionally biased region" description="Pro residues" evidence="5">
    <location>
        <begin position="2396"/>
        <end position="2407"/>
    </location>
</feature>
<dbReference type="InterPro" id="IPR013087">
    <property type="entry name" value="Znf_C2H2_type"/>
</dbReference>
<feature type="region of interest" description="Disordered" evidence="5">
    <location>
        <begin position="1257"/>
        <end position="1339"/>
    </location>
</feature>
<feature type="compositionally biased region" description="Low complexity" evidence="5">
    <location>
        <begin position="511"/>
        <end position="537"/>
    </location>
</feature>
<feature type="region of interest" description="Disordered" evidence="5">
    <location>
        <begin position="2184"/>
        <end position="2221"/>
    </location>
</feature>
<feature type="compositionally biased region" description="Basic and acidic residues" evidence="5">
    <location>
        <begin position="448"/>
        <end position="470"/>
    </location>
</feature>
<sequence>MSERYIRFHEDRDYESKNIDSYDDGLLELEQSSMTQPISQDNLGYQLLQKQGWSSGKGLGRAEQGRLDPLPIVMKEDIMGFGRMEMEPRSLLLSCKCSFMRNKNITTIPIIPEMDYAEETTEKRRILETEKQDSAELQQKYKAVQEKQKAVQEGLADLKANFFCELCEKQYYKYQEFDNHINSYDHAHKQRLKDLRQREFGRNVVSKWRKEDKKKEREAKRLYELAEMRAQAAEMRGPIEMGTGEKFIPGGGFKSVSDDEMAAKDLPKTDADGNSSYSPTHPSEDGPLDSSGRDSDEMLVAQETELINEAETVSGIADSSLEVEEESATVKESTVELPPDSSDCNTDPLVQNNSWDSDENDVVTHDKNSNLELDTPPKSEIPTLDQIQNHSSEKEESSASKLSESLMDTSEDLYLNTIFFTHHEADLPPLPNVCEANPLATNTIQPFELKDVELPPELPSEKTEEPKGEEENTPQDIVSDLMLPKVEPSLVPKSIVLLGKALARKRLKAFSQSKLSEGSSSEGSGSKSGAALSFSLSRKASQKMNADVVAAFKEEEEEDSKDGKEVPPEAESVKKVTPVKEEVSSSSVSKTEIYPSQPPEAFSKKPNFGFLTFVKTDVIKGSEKESLNADAEKKESSSENEKDLMVKNSETSSSSKSYEEKVRSDRRRSRERSRERFHERDRGADRYDRGRRWDYYERRRSRSRDRYRKSWDRRYHDRDRNWNHRPFDRDRRYSPHKERSRKVDFESKSKKYSRDRDDESPEPFPKEDIERDTKKNSTEDITEEDSQKNITEKIEDLNNSEDIERTDEKQEFIEKKVETKTNHLASEVLEIDSKSSIHSLCSPQNSFSSTFIELQSSPSQQKSPKIKEKLSPFTDLENVAVQSMLPENSTSHIENITGTKKNDIISNNSGAFSHIENKKEIICEIKISNIDHSNVPNVISEPSPEEYPNISSKEMMESETESHQKETSLLPKDSPESSKETEVVLPEKKMDEPEAQSSSSHKPKTKKIDKSRKDKKSKKDAPSIAKKKEDKLFARMLKHKAFKKVCRKSGLDINDRKFADAIKAMYKAMFSKKKKHHKKSTSSSSSSSDSSESSEDSSDSSSSESENSDSRSSSSSSSSSSSDEQEKKAKKQKKKMKKKDTKKTKCKESSVLQDISGPGKIVTEQAVTNQNVKEKIIEKSLSPPLEIRMMEHSKFEEQKNEQNIVPENWKEVGKDKLKIDDKESSDISPNEEFEKSKCLSLEVSSLEKPLEHFISEKLSKTDKDLIDEEPTATPKMDEVEESDLNNKEGSPATISADRKSKSKKRKHNAVEDSEKKEVHIKSKKTKSKHNRENPVLEQRPYKDIMRYTRAQPSIAYCCNRRCGDFVCIYEERTSTQASDSNIDNSDVETENMTALDALKMSYGRAESPPIKTNKRHSKSTPDPSPPPPKRKSNISKVKDNQSSHSSVKSVVKYMKSESVSNTSSAEKEDKSKADSSLPIKIKSKWDTDSEGGSSGMDWSQSPIQNSLSVEEQDDQNELVPNEDVKTKNQSPKDEIAVEHFESVSSNLNETSISSLPEKSIQPILVSENAASQSPQKCAENDAAEISQALQKSPQINTSLNNESPQLASSEKIITNSVSYEDSEVNIDTTELSNLPSKDNTSHLINSESPKSKSNQNEILDEKDQNANLNVSVESDGARSSDLDSEYDEFLKLLNMNESESKLFGHATNLQMNEIMQSSNSRTETVLTMEDNVCDSPNLLKSEKESFTDDSLEASVILTKEIPKSKIVEAVPKDSYSVLPSCTDRDDISAAKELNNINTEGTEKLTMYTQSENQNVILAETSIASKEVINSPLILVSEVSQKVVDSEVVVPSFEKSNNLLNVHKELDQNNKGKGILDSFKELENKIHNLANEVAPDLKHNVKPELNEVLGLKSVLETTAKAPISYPVGTFKNSVQITADNVLDILQNLDKSTYEKKAVSLEINKDLSSKETSESLSNLITTISDAVIPCPKVDLCTTVDDTSQSSQSIDLQLQAETSNQSILDSVPSTSEINKDISIPNLLKSELFSGDTNTKISDISEFPSVSENSAAISEARSEIASILNNPLSLEAYNISKTYIEYVQQMHRKASGLSNTKDSASIPEANLAHLQAFQNSDMSKILSQFMSMNTAILEASFKSEGRKGIVSPQDKAVSSSVVDVSASGNLDSVEAVSSSGESSKKEGRRSQEKRKKSEHRKVTNSSLIAAASSTSSITLGAPKAGILVMPSRESDSQPKKTVTFADGIPPTKDLFVGNISPPPPPPPPKERRHKVKVKHLRKAAERAASPPPPPPPPPRSPPPPPPPPGKPKTTSVAPVVTIPPQTVAADPYQQLQQQTVQPLPYNVGQLPNPQATGYTVPYAAYTGNYPLYTVASHAVQPQYPSYPPPPPPPPNSQMYMPYPYPPPSATNQLPGYPMPQQPPGHQPQP</sequence>
<feature type="region of interest" description="Disordered" evidence="5">
    <location>
        <begin position="934"/>
        <end position="1030"/>
    </location>
</feature>
<evidence type="ECO:0000256" key="3">
    <source>
        <dbReference type="ARBA" id="ARBA00022833"/>
    </source>
</evidence>
<feature type="compositionally biased region" description="Low complexity" evidence="5">
    <location>
        <begin position="1081"/>
        <end position="1091"/>
    </location>
</feature>
<feature type="compositionally biased region" description="Basic and acidic residues" evidence="5">
    <location>
        <begin position="785"/>
        <end position="810"/>
    </location>
</feature>
<feature type="compositionally biased region" description="Basic residues" evidence="5">
    <location>
        <begin position="2282"/>
        <end position="2293"/>
    </location>
</feature>
<evidence type="ECO:0000313" key="7">
    <source>
        <dbReference type="EMBL" id="KAF8788314.1"/>
    </source>
</evidence>
<dbReference type="Pfam" id="PF01585">
    <property type="entry name" value="G-patch"/>
    <property type="match status" value="1"/>
</dbReference>
<feature type="compositionally biased region" description="Basic and acidic residues" evidence="5">
    <location>
        <begin position="561"/>
        <end position="583"/>
    </location>
</feature>
<evidence type="ECO:0000256" key="5">
    <source>
        <dbReference type="SAM" id="MobiDB-lite"/>
    </source>
</evidence>
<evidence type="ECO:0000259" key="6">
    <source>
        <dbReference type="PROSITE" id="PS50174"/>
    </source>
</evidence>
<feature type="region of interest" description="Disordered" evidence="5">
    <location>
        <begin position="1628"/>
        <end position="1680"/>
    </location>
</feature>
<feature type="compositionally biased region" description="Basic and acidic residues" evidence="5">
    <location>
        <begin position="764"/>
        <end position="778"/>
    </location>
</feature>
<feature type="compositionally biased region" description="Basic and acidic residues" evidence="5">
    <location>
        <begin position="672"/>
        <end position="683"/>
    </location>
</feature>
<keyword evidence="2" id="KW-0863">Zinc-finger</keyword>
<feature type="region of interest" description="Disordered" evidence="5">
    <location>
        <begin position="511"/>
        <end position="606"/>
    </location>
</feature>
<feature type="compositionally biased region" description="Basic and acidic residues" evidence="5">
    <location>
        <begin position="621"/>
        <end position="645"/>
    </location>
</feature>
<dbReference type="PROSITE" id="PS50174">
    <property type="entry name" value="G_PATCH"/>
    <property type="match status" value="1"/>
</dbReference>
<feature type="region of interest" description="Disordered" evidence="5">
    <location>
        <begin position="265"/>
        <end position="405"/>
    </location>
</feature>
<proteinExistence type="predicted"/>
<feature type="compositionally biased region" description="Basic and acidic residues" evidence="5">
    <location>
        <begin position="973"/>
        <end position="992"/>
    </location>
</feature>
<feature type="compositionally biased region" description="Pro residues" evidence="5">
    <location>
        <begin position="2428"/>
        <end position="2441"/>
    </location>
</feature>
<dbReference type="InterPro" id="IPR052445">
    <property type="entry name" value="ZnF-G_patch_domain"/>
</dbReference>
<organism evidence="7 8">
    <name type="scientific">Argiope bruennichi</name>
    <name type="common">Wasp spider</name>
    <name type="synonym">Aranea bruennichi</name>
    <dbReference type="NCBI Taxonomy" id="94029"/>
    <lineage>
        <taxon>Eukaryota</taxon>
        <taxon>Metazoa</taxon>
        <taxon>Ecdysozoa</taxon>
        <taxon>Arthropoda</taxon>
        <taxon>Chelicerata</taxon>
        <taxon>Arachnida</taxon>
        <taxon>Araneae</taxon>
        <taxon>Araneomorphae</taxon>
        <taxon>Entelegynae</taxon>
        <taxon>Araneoidea</taxon>
        <taxon>Araneidae</taxon>
        <taxon>Argiope</taxon>
    </lineage>
</organism>
<keyword evidence="1" id="KW-0479">Metal-binding</keyword>
<protein>
    <submittedName>
        <fullName evidence="7">G patch domain-containing protein 8</fullName>
    </submittedName>
</protein>
<dbReference type="PANTHER" id="PTHR17614:SF14">
    <property type="entry name" value="G PATCH DOMAIN-CONTAINING PROTEIN 8-LIKE ISOFORM X5"/>
    <property type="match status" value="1"/>
</dbReference>
<feature type="compositionally biased region" description="Basic and acidic residues" evidence="5">
    <location>
        <begin position="1006"/>
        <end position="1030"/>
    </location>
</feature>
<feature type="coiled-coil region" evidence="4">
    <location>
        <begin position="127"/>
        <end position="161"/>
    </location>
</feature>
<name>A0A8T0FAN0_ARGBR</name>
<dbReference type="PROSITE" id="PS00028">
    <property type="entry name" value="ZINC_FINGER_C2H2_1"/>
    <property type="match status" value="1"/>
</dbReference>
<feature type="region of interest" description="Disordered" evidence="5">
    <location>
        <begin position="2392"/>
        <end position="2441"/>
    </location>
</feature>
<keyword evidence="4" id="KW-0175">Coiled coil</keyword>
<reference evidence="7" key="1">
    <citation type="journal article" date="2020" name="bioRxiv">
        <title>Chromosome-level reference genome of the European wasp spider Argiope bruennichi: a resource for studies on range expansion and evolutionary adaptation.</title>
        <authorList>
            <person name="Sheffer M.M."/>
            <person name="Hoppe A."/>
            <person name="Krehenwinkel H."/>
            <person name="Uhl G."/>
            <person name="Kuss A.W."/>
            <person name="Jensen L."/>
            <person name="Jensen C."/>
            <person name="Gillespie R.G."/>
            <person name="Hoff K.J."/>
            <person name="Prost S."/>
        </authorList>
    </citation>
    <scope>NUCLEOTIDE SEQUENCE</scope>
</reference>
<feature type="compositionally biased region" description="Low complexity" evidence="5">
    <location>
        <begin position="1442"/>
        <end position="1460"/>
    </location>
</feature>
<feature type="compositionally biased region" description="Basic and acidic residues" evidence="5">
    <location>
        <begin position="1330"/>
        <end position="1339"/>
    </location>
</feature>
<feature type="compositionally biased region" description="Pro residues" evidence="5">
    <location>
        <begin position="2301"/>
        <end position="2322"/>
    </location>
</feature>
<dbReference type="InterPro" id="IPR000467">
    <property type="entry name" value="G_patch_dom"/>
</dbReference>
<feature type="region of interest" description="Disordered" evidence="5">
    <location>
        <begin position="1405"/>
        <end position="1533"/>
    </location>
</feature>
<feature type="compositionally biased region" description="Basic and acidic residues" evidence="5">
    <location>
        <begin position="1522"/>
        <end position="1533"/>
    </location>
</feature>
<dbReference type="PANTHER" id="PTHR17614">
    <property type="entry name" value="ZINC FINGER-CONTAINING"/>
    <property type="match status" value="1"/>
</dbReference>
<feature type="compositionally biased region" description="Basic and acidic residues" evidence="5">
    <location>
        <begin position="954"/>
        <end position="966"/>
    </location>
</feature>
<feature type="region of interest" description="Disordered" evidence="5">
    <location>
        <begin position="1070"/>
        <end position="1155"/>
    </location>
</feature>
<feature type="region of interest" description="Disordered" evidence="5">
    <location>
        <begin position="2242"/>
        <end position="2342"/>
    </location>
</feature>
<feature type="region of interest" description="Disordered" evidence="5">
    <location>
        <begin position="621"/>
        <end position="683"/>
    </location>
</feature>
<dbReference type="GO" id="GO:0003676">
    <property type="term" value="F:nucleic acid binding"/>
    <property type="evidence" value="ECO:0007669"/>
    <property type="project" value="InterPro"/>
</dbReference>
<feature type="compositionally biased region" description="Polar residues" evidence="5">
    <location>
        <begin position="1496"/>
        <end position="1509"/>
    </location>
</feature>
<dbReference type="Proteomes" id="UP000807504">
    <property type="component" value="Unassembled WGS sequence"/>
</dbReference>
<reference evidence="7" key="2">
    <citation type="submission" date="2020-06" db="EMBL/GenBank/DDBJ databases">
        <authorList>
            <person name="Sheffer M."/>
        </authorList>
    </citation>
    <scope>NUCLEOTIDE SEQUENCE</scope>
</reference>
<feature type="domain" description="G-patch" evidence="6">
    <location>
        <begin position="40"/>
        <end position="86"/>
    </location>
</feature>
<evidence type="ECO:0000313" key="8">
    <source>
        <dbReference type="Proteomes" id="UP000807504"/>
    </source>
</evidence>
<evidence type="ECO:0000256" key="4">
    <source>
        <dbReference type="SAM" id="Coils"/>
    </source>
</evidence>
<feature type="compositionally biased region" description="Low complexity" evidence="5">
    <location>
        <begin position="647"/>
        <end position="656"/>
    </location>
</feature>
<evidence type="ECO:0000256" key="1">
    <source>
        <dbReference type="ARBA" id="ARBA00022723"/>
    </source>
</evidence>
<feature type="compositionally biased region" description="Polar residues" evidence="5">
    <location>
        <begin position="272"/>
        <end position="281"/>
    </location>
</feature>
<accession>A0A8T0FAN0</accession>
<comment type="caution">
    <text evidence="7">The sequence shown here is derived from an EMBL/GenBank/DDBJ whole genome shotgun (WGS) entry which is preliminary data.</text>
</comment>
<feature type="compositionally biased region" description="Basic and acidic residues" evidence="5">
    <location>
        <begin position="1308"/>
        <end position="1320"/>
    </location>
</feature>
<gene>
    <name evidence="7" type="ORF">HNY73_009832</name>
</gene>